<dbReference type="AlphaFoldDB" id="A0A0B7P0P1"/>
<comment type="pathway">
    <text evidence="1">Nucleoside biosynthesis; alpha-ribazole biosynthesis; alpha-ribazole from 5,6-dimethylbenzimidazole: step 1/2.</text>
</comment>
<evidence type="ECO:0000256" key="3">
    <source>
        <dbReference type="ARBA" id="ARBA00011991"/>
    </source>
</evidence>
<dbReference type="SUPFAM" id="SSF52733">
    <property type="entry name" value="Nicotinate mononucleotide:5,6-dimethylbenzimidazole phosphoribosyltransferase (CobT)"/>
    <property type="match status" value="1"/>
</dbReference>
<dbReference type="Gene3D" id="3.40.50.10210">
    <property type="match status" value="1"/>
</dbReference>
<evidence type="ECO:0000256" key="10">
    <source>
        <dbReference type="SAM" id="MobiDB-lite"/>
    </source>
</evidence>
<feature type="domain" description="Nitroreductase" evidence="11">
    <location>
        <begin position="62"/>
        <end position="227"/>
    </location>
</feature>
<name>A0A0B7P0P1_PROFF</name>
<dbReference type="UniPathway" id="UPA00061">
    <property type="reaction ID" value="UER00516"/>
</dbReference>
<dbReference type="EC" id="2.4.2.21" evidence="3"/>
<dbReference type="NCBIfam" id="TIGR02476">
    <property type="entry name" value="BluB"/>
    <property type="match status" value="1"/>
</dbReference>
<dbReference type="KEGG" id="pfre:RM25_0597"/>
<keyword evidence="5" id="KW-0169">Cobalamin biosynthesis</keyword>
<dbReference type="InterPro" id="IPR000415">
    <property type="entry name" value="Nitroreductase-like"/>
</dbReference>
<dbReference type="InterPro" id="IPR036087">
    <property type="entry name" value="Nict_dMeBzImd_PRibTrfase_sf"/>
</dbReference>
<dbReference type="GO" id="GO:0009236">
    <property type="term" value="P:cobalamin biosynthetic process"/>
    <property type="evidence" value="ECO:0007669"/>
    <property type="project" value="UniProtKB-KW"/>
</dbReference>
<dbReference type="GeneID" id="61222660"/>
<proteinExistence type="inferred from homology"/>
<gene>
    <name evidence="12" type="primary">bluB</name>
    <name evidence="12" type="synonym">cobT2</name>
    <name evidence="12" type="ORF">PFCIRM138_10970</name>
</gene>
<protein>
    <recommendedName>
        <fullName evidence="4">Nicotinate-nucleotide--dimethylbenzimidazole phosphoribosyltransferase</fullName>
        <ecNumber evidence="3">2.4.2.21</ecNumber>
    </recommendedName>
    <alternativeName>
        <fullName evidence="8">N(1)-alpha-phosphoribosyltransferase</fullName>
    </alternativeName>
</protein>
<dbReference type="PATRIC" id="fig|66712.6.peg.620"/>
<evidence type="ECO:0000256" key="5">
    <source>
        <dbReference type="ARBA" id="ARBA00022573"/>
    </source>
</evidence>
<organism evidence="12">
    <name type="scientific">Propionibacterium freudenreichii subsp. freudenreichii</name>
    <dbReference type="NCBI Taxonomy" id="66712"/>
    <lineage>
        <taxon>Bacteria</taxon>
        <taxon>Bacillati</taxon>
        <taxon>Actinomycetota</taxon>
        <taxon>Actinomycetes</taxon>
        <taxon>Propionibacteriales</taxon>
        <taxon>Propionibacteriaceae</taxon>
        <taxon>Propionibacterium</taxon>
    </lineage>
</organism>
<dbReference type="InterPro" id="IPR003200">
    <property type="entry name" value="Nict_dMeBzImd_PRibTrfase"/>
</dbReference>
<dbReference type="RefSeq" id="WP_230845411.1">
    <property type="nucleotide sequence ID" value="NZ_CP010341.1"/>
</dbReference>
<comment type="catalytic activity">
    <reaction evidence="9">
        <text>5,6-dimethylbenzimidazole + nicotinate beta-D-ribonucleotide = alpha-ribazole 5'-phosphate + nicotinate + H(+)</text>
        <dbReference type="Rhea" id="RHEA:11196"/>
        <dbReference type="ChEBI" id="CHEBI:15378"/>
        <dbReference type="ChEBI" id="CHEBI:15890"/>
        <dbReference type="ChEBI" id="CHEBI:32544"/>
        <dbReference type="ChEBI" id="CHEBI:57502"/>
        <dbReference type="ChEBI" id="CHEBI:57918"/>
        <dbReference type="EC" id="2.4.2.21"/>
    </reaction>
</comment>
<dbReference type="InterPro" id="IPR023195">
    <property type="entry name" value="Nict_dMeBzImd_PRibTrfase_N"/>
</dbReference>
<dbReference type="EMBL" id="LM676427">
    <property type="protein sequence ID" value="CEP26928.1"/>
    <property type="molecule type" value="Genomic_DNA"/>
</dbReference>
<comment type="similarity">
    <text evidence="2">Belongs to the CobT family.</text>
</comment>
<evidence type="ECO:0000256" key="6">
    <source>
        <dbReference type="ARBA" id="ARBA00022676"/>
    </source>
</evidence>
<evidence type="ECO:0000313" key="12">
    <source>
        <dbReference type="EMBL" id="CEP26928.1"/>
    </source>
</evidence>
<dbReference type="GO" id="GO:0016491">
    <property type="term" value="F:oxidoreductase activity"/>
    <property type="evidence" value="ECO:0007669"/>
    <property type="project" value="UniProtKB-KW"/>
</dbReference>
<evidence type="ECO:0000256" key="2">
    <source>
        <dbReference type="ARBA" id="ARBA00007110"/>
    </source>
</evidence>
<dbReference type="GO" id="GO:0008939">
    <property type="term" value="F:nicotinate-nucleotide-dimethylbenzimidazole phosphoribosyltransferase activity"/>
    <property type="evidence" value="ECO:0007669"/>
    <property type="project" value="UniProtKB-EC"/>
</dbReference>
<keyword evidence="12" id="KW-0560">Oxidoreductase</keyword>
<evidence type="ECO:0000256" key="7">
    <source>
        <dbReference type="ARBA" id="ARBA00022679"/>
    </source>
</evidence>
<evidence type="ECO:0000256" key="9">
    <source>
        <dbReference type="ARBA" id="ARBA00047340"/>
    </source>
</evidence>
<keyword evidence="7 12" id="KW-0808">Transferase</keyword>
<evidence type="ECO:0000259" key="11">
    <source>
        <dbReference type="Pfam" id="PF00881"/>
    </source>
</evidence>
<evidence type="ECO:0000256" key="8">
    <source>
        <dbReference type="ARBA" id="ARBA00030686"/>
    </source>
</evidence>
<dbReference type="PANTHER" id="PTHR43463">
    <property type="entry name" value="NICOTINATE-NUCLEOTIDE--DIMETHYLBENZIMIDAZOLE PHOSPHORIBOSYLTRANSFERASE"/>
    <property type="match status" value="1"/>
</dbReference>
<dbReference type="Pfam" id="PF00881">
    <property type="entry name" value="Nitroreductase"/>
    <property type="match status" value="1"/>
</dbReference>
<evidence type="ECO:0000256" key="1">
    <source>
        <dbReference type="ARBA" id="ARBA00005049"/>
    </source>
</evidence>
<dbReference type="InterPro" id="IPR012825">
    <property type="entry name" value="BluB"/>
</dbReference>
<sequence>MSDEARDPETTNPADEPLPGDHLFERPVPNVGDDSSVNERDRDVSGWAFDQATQAALDRVIGARRDIRRFRPDPVSDELVREVLNAGHGGPSVGQSQPWRFIIVKDRRTRERAALMSDRERMRQSRQLTAERSQRLLDLQLEGIREAPLGIVVACDRRAPAAGVLGRNTFHDADMWSCAAAIENMWLTARALGLGMGWVTLMQPDELAGLLNLPEGVTTLGWLCLGWPNERPPYPGLERRAWSHKLPLDQVVMTDRWPDNGPEPPVSALAGMAPAEPVESLITRPIPDDPSSVLWSDVHAPSPQQVVDARDKGEKLLTPPGSLGKLDQALDRLVAASGDQVTGGTLVLVGADHPLNAHKVSAFDQSVSRQVMEAALEGRAVGVVTARSAGLDVMVVDAGIDGGPVAGCELARPEDVRGDLVNTSAMTTADVRRLVTRGRELGARAAQRGVVCLGEIGIGNTTIASALACVFTGITPEQAAGIGAGSDAKMVEHKAEVLRAIFARTDITALRADPALALAEVGGPEFAVLAGVILGAVEAGSTVVLDGLAGSVPALAVVEVNPAVQSYLIAGQVSREFAHGAVLTRLGLEPLVSLRLRAGEGVGACLATQMLFTGLAVRRQSGRTEE</sequence>
<keyword evidence="6 12" id="KW-0328">Glycosyltransferase</keyword>
<dbReference type="Gene3D" id="1.10.1610.10">
    <property type="match status" value="1"/>
</dbReference>
<dbReference type="Gene3D" id="3.40.109.10">
    <property type="entry name" value="NADH Oxidase"/>
    <property type="match status" value="1"/>
</dbReference>
<accession>A0A0B7P0P1</accession>
<dbReference type="PANTHER" id="PTHR43463:SF1">
    <property type="entry name" value="NICOTINATE-NUCLEOTIDE--DIMETHYLBENZIMIDAZOLE PHOSPHORIBOSYLTRANSFERASE"/>
    <property type="match status" value="1"/>
</dbReference>
<dbReference type="InterPro" id="IPR029479">
    <property type="entry name" value="Nitroreductase"/>
</dbReference>
<dbReference type="SUPFAM" id="SSF55469">
    <property type="entry name" value="FMN-dependent nitroreductase-like"/>
    <property type="match status" value="1"/>
</dbReference>
<reference evidence="12" key="1">
    <citation type="submission" date="2014-08" db="EMBL/GenBank/DDBJ databases">
        <authorList>
            <person name="Falentin Helene"/>
        </authorList>
    </citation>
    <scope>NUCLEOTIDE SEQUENCE</scope>
</reference>
<dbReference type="CDD" id="cd02439">
    <property type="entry name" value="DMB-PRT_CobT"/>
    <property type="match status" value="1"/>
</dbReference>
<evidence type="ECO:0000256" key="4">
    <source>
        <dbReference type="ARBA" id="ARBA00015486"/>
    </source>
</evidence>
<feature type="region of interest" description="Disordered" evidence="10">
    <location>
        <begin position="1"/>
        <end position="45"/>
    </location>
</feature>
<dbReference type="Pfam" id="PF02277">
    <property type="entry name" value="DBI_PRT"/>
    <property type="match status" value="1"/>
</dbReference>